<keyword evidence="2" id="KW-1185">Reference proteome</keyword>
<organism evidence="1 2">
    <name type="scientific">Mesorhizobium calcicola</name>
    <dbReference type="NCBI Taxonomy" id="1300310"/>
    <lineage>
        <taxon>Bacteria</taxon>
        <taxon>Pseudomonadati</taxon>
        <taxon>Pseudomonadota</taxon>
        <taxon>Alphaproteobacteria</taxon>
        <taxon>Hyphomicrobiales</taxon>
        <taxon>Phyllobacteriaceae</taxon>
        <taxon>Mesorhizobium</taxon>
    </lineage>
</organism>
<accession>A0ABW4WPM8</accession>
<dbReference type="Proteomes" id="UP001597349">
    <property type="component" value="Unassembled WGS sequence"/>
</dbReference>
<name>A0ABW4WPM8_9HYPH</name>
<reference evidence="2" key="1">
    <citation type="journal article" date="2019" name="Int. J. Syst. Evol. Microbiol.">
        <title>The Global Catalogue of Microorganisms (GCM) 10K type strain sequencing project: providing services to taxonomists for standard genome sequencing and annotation.</title>
        <authorList>
            <consortium name="The Broad Institute Genomics Platform"/>
            <consortium name="The Broad Institute Genome Sequencing Center for Infectious Disease"/>
            <person name="Wu L."/>
            <person name="Ma J."/>
        </authorList>
    </citation>
    <scope>NUCLEOTIDE SEQUENCE [LARGE SCALE GENOMIC DNA]</scope>
    <source>
        <strain evidence="2">CGMCC 1.16226</strain>
    </source>
</reference>
<evidence type="ECO:0000313" key="1">
    <source>
        <dbReference type="EMBL" id="MFD2057407.1"/>
    </source>
</evidence>
<evidence type="ECO:0000313" key="2">
    <source>
        <dbReference type="Proteomes" id="UP001597349"/>
    </source>
</evidence>
<protein>
    <submittedName>
        <fullName evidence="1">Uncharacterized protein</fullName>
    </submittedName>
</protein>
<gene>
    <name evidence="1" type="ORF">ACFSQT_31285</name>
</gene>
<dbReference type="EMBL" id="JBHUGY010000056">
    <property type="protein sequence ID" value="MFD2057407.1"/>
    <property type="molecule type" value="Genomic_DNA"/>
</dbReference>
<comment type="caution">
    <text evidence="1">The sequence shown here is derived from an EMBL/GenBank/DDBJ whole genome shotgun (WGS) entry which is preliminary data.</text>
</comment>
<sequence>MGYDTTRVVGSGRKAGGAVKVGNAGQQADAALSISQAKDITTSCCFPAAAVAVGIPVALQLY</sequence>
<proteinExistence type="predicted"/>
<dbReference type="RefSeq" id="WP_379025390.1">
    <property type="nucleotide sequence ID" value="NZ_JBHUGY010000056.1"/>
</dbReference>